<evidence type="ECO:0008006" key="3">
    <source>
        <dbReference type="Google" id="ProtNLM"/>
    </source>
</evidence>
<name>A0ABQ1VQI6_9BACL</name>
<keyword evidence="2" id="KW-1185">Reference proteome</keyword>
<proteinExistence type="predicted"/>
<evidence type="ECO:0000313" key="2">
    <source>
        <dbReference type="Proteomes" id="UP000608420"/>
    </source>
</evidence>
<accession>A0ABQ1VQI6</accession>
<dbReference type="RefSeq" id="WP_268238148.1">
    <property type="nucleotide sequence ID" value="NZ_BMIW01000003.1"/>
</dbReference>
<evidence type="ECO:0000313" key="1">
    <source>
        <dbReference type="EMBL" id="GGF86744.1"/>
    </source>
</evidence>
<dbReference type="EMBL" id="BMIW01000003">
    <property type="protein sequence ID" value="GGF86744.1"/>
    <property type="molecule type" value="Genomic_DNA"/>
</dbReference>
<comment type="caution">
    <text evidence="1">The sequence shown here is derived from an EMBL/GenBank/DDBJ whole genome shotgun (WGS) entry which is preliminary data.</text>
</comment>
<sequence>MSNPICPGCGKEMSESEFADYECINGCGGWFYDEPVEEVEA</sequence>
<protein>
    <recommendedName>
        <fullName evidence="3">Transcription factor zinc-finger domain-containing protein</fullName>
    </recommendedName>
</protein>
<dbReference type="Proteomes" id="UP000608420">
    <property type="component" value="Unassembled WGS sequence"/>
</dbReference>
<gene>
    <name evidence="1" type="ORF">GCM10010913_05310</name>
</gene>
<organism evidence="1 2">
    <name type="scientific">Paenibacillus aceti</name>
    <dbReference type="NCBI Taxonomy" id="1820010"/>
    <lineage>
        <taxon>Bacteria</taxon>
        <taxon>Bacillati</taxon>
        <taxon>Bacillota</taxon>
        <taxon>Bacilli</taxon>
        <taxon>Bacillales</taxon>
        <taxon>Paenibacillaceae</taxon>
        <taxon>Paenibacillus</taxon>
    </lineage>
</organism>
<reference evidence="2" key="1">
    <citation type="journal article" date="2019" name="Int. J. Syst. Evol. Microbiol.">
        <title>The Global Catalogue of Microorganisms (GCM) 10K type strain sequencing project: providing services to taxonomists for standard genome sequencing and annotation.</title>
        <authorList>
            <consortium name="The Broad Institute Genomics Platform"/>
            <consortium name="The Broad Institute Genome Sequencing Center for Infectious Disease"/>
            <person name="Wu L."/>
            <person name="Ma J."/>
        </authorList>
    </citation>
    <scope>NUCLEOTIDE SEQUENCE [LARGE SCALE GENOMIC DNA]</scope>
    <source>
        <strain evidence="2">CGMCC 1.15420</strain>
    </source>
</reference>